<sequence>MPAHAQIHTTITTLPTGPPLVIAIIAGTSGIGSYIAKAFASVYRNSGTKLRVYVVGRNTSRAEALLAHVRSTSPGSEWRFIKAQDLALMSDVDAVCAQIKRYEEEEPFEGGGGPRIDMLYMGQAIFPLAPSIVSFHSLLHYSMTGEYNTWSDESFSHTNINHQSSSNKEGLDTQMSLLYYSRIRFILKLTPLLLCSQNPSGAHVISVFAGTMEDPIDAKNLPIGPPPPEKYGVTSVRTHVSFMKTHFFEALAEQHAGNISFIHVFPGLVDGPTFYNDANPLWFRVLWRVAKVMMSWYMTSPQVCGEVMVLLGTGRYPAKGVAVGGGDVAFSSTRERGGGAYAVDQRGDEKKQVSYAKLRQSDTRDRVWKHTMGVLNGIQEMTG</sequence>
<dbReference type="InterPro" id="IPR036291">
    <property type="entry name" value="NAD(P)-bd_dom_sf"/>
</dbReference>
<accession>A0A8J2I056</accession>
<dbReference type="OrthoDB" id="2898509at2759"/>
<name>A0A8J2I056_9PLEO</name>
<keyword evidence="1" id="KW-0560">Oxidoreductase</keyword>
<proteinExistence type="predicted"/>
<gene>
    <name evidence="2" type="ORF">ALTATR162_LOCUS5350</name>
</gene>
<dbReference type="GO" id="GO:0016491">
    <property type="term" value="F:oxidoreductase activity"/>
    <property type="evidence" value="ECO:0007669"/>
    <property type="project" value="UniProtKB-KW"/>
</dbReference>
<evidence type="ECO:0000256" key="1">
    <source>
        <dbReference type="ARBA" id="ARBA00023002"/>
    </source>
</evidence>
<dbReference type="GeneID" id="67017119"/>
<dbReference type="AlphaFoldDB" id="A0A8J2I056"/>
<keyword evidence="3" id="KW-1185">Reference proteome</keyword>
<evidence type="ECO:0000313" key="3">
    <source>
        <dbReference type="Proteomes" id="UP000676310"/>
    </source>
</evidence>
<protein>
    <submittedName>
        <fullName evidence="2">Uncharacterized protein</fullName>
    </submittedName>
</protein>
<dbReference type="PANTHER" id="PTHR47534:SF3">
    <property type="entry name" value="ALCOHOL DEHYDROGENASE-LIKE C-TERMINAL DOMAIN-CONTAINING PROTEIN"/>
    <property type="match status" value="1"/>
</dbReference>
<evidence type="ECO:0000313" key="2">
    <source>
        <dbReference type="EMBL" id="CAG5158974.1"/>
    </source>
</evidence>
<dbReference type="PANTHER" id="PTHR47534">
    <property type="entry name" value="YALI0E05731P"/>
    <property type="match status" value="1"/>
</dbReference>
<dbReference type="SUPFAM" id="SSF51735">
    <property type="entry name" value="NAD(P)-binding Rossmann-fold domains"/>
    <property type="match status" value="1"/>
</dbReference>
<dbReference type="Proteomes" id="UP000676310">
    <property type="component" value="Unassembled WGS sequence"/>
</dbReference>
<dbReference type="Gene3D" id="3.40.50.720">
    <property type="entry name" value="NAD(P)-binding Rossmann-like Domain"/>
    <property type="match status" value="1"/>
</dbReference>
<comment type="caution">
    <text evidence="2">The sequence shown here is derived from an EMBL/GenBank/DDBJ whole genome shotgun (WGS) entry which is preliminary data.</text>
</comment>
<dbReference type="EMBL" id="CAJRGZ010000019">
    <property type="protein sequence ID" value="CAG5158974.1"/>
    <property type="molecule type" value="Genomic_DNA"/>
</dbReference>
<dbReference type="InterPro" id="IPR052228">
    <property type="entry name" value="Sec_Metab_Biosynth_Oxidored"/>
</dbReference>
<reference evidence="2" key="1">
    <citation type="submission" date="2021-05" db="EMBL/GenBank/DDBJ databases">
        <authorList>
            <person name="Stam R."/>
        </authorList>
    </citation>
    <scope>NUCLEOTIDE SEQUENCE</scope>
    <source>
        <strain evidence="2">CS162</strain>
    </source>
</reference>
<dbReference type="RefSeq" id="XP_043168904.1">
    <property type="nucleotide sequence ID" value="XM_043312969.1"/>
</dbReference>
<organism evidence="2 3">
    <name type="scientific">Alternaria atra</name>
    <dbReference type="NCBI Taxonomy" id="119953"/>
    <lineage>
        <taxon>Eukaryota</taxon>
        <taxon>Fungi</taxon>
        <taxon>Dikarya</taxon>
        <taxon>Ascomycota</taxon>
        <taxon>Pezizomycotina</taxon>
        <taxon>Dothideomycetes</taxon>
        <taxon>Pleosporomycetidae</taxon>
        <taxon>Pleosporales</taxon>
        <taxon>Pleosporineae</taxon>
        <taxon>Pleosporaceae</taxon>
        <taxon>Alternaria</taxon>
        <taxon>Alternaria sect. Ulocladioides</taxon>
    </lineage>
</organism>